<dbReference type="Proteomes" id="UP000678895">
    <property type="component" value="Unassembled WGS sequence"/>
</dbReference>
<gene>
    <name evidence="1" type="ORF">J41TS4_31660</name>
</gene>
<organism evidence="1 2">
    <name type="scientific">Paenibacillus apis</name>
    <dbReference type="NCBI Taxonomy" id="1792174"/>
    <lineage>
        <taxon>Bacteria</taxon>
        <taxon>Bacillati</taxon>
        <taxon>Bacillota</taxon>
        <taxon>Bacilli</taxon>
        <taxon>Bacillales</taxon>
        <taxon>Paenibacillaceae</taxon>
        <taxon>Paenibacillus</taxon>
    </lineage>
</organism>
<keyword evidence="2" id="KW-1185">Reference proteome</keyword>
<proteinExistence type="predicted"/>
<protein>
    <submittedName>
        <fullName evidence="1">Uncharacterized protein</fullName>
    </submittedName>
</protein>
<sequence length="41" mass="4676">MGRATLEKEILSCLQINKMIIDNSLFDKEQLKQALAEVLVK</sequence>
<dbReference type="EMBL" id="BORS01000010">
    <property type="protein sequence ID" value="GIO43408.1"/>
    <property type="molecule type" value="Genomic_DNA"/>
</dbReference>
<dbReference type="AlphaFoldDB" id="A0A920CND5"/>
<reference evidence="1" key="1">
    <citation type="submission" date="2021-03" db="EMBL/GenBank/DDBJ databases">
        <title>Antimicrobial resistance genes in bacteria isolated from Japanese honey, and their potential for conferring macrolide and lincosamide resistance in the American foulbrood pathogen Paenibacillus larvae.</title>
        <authorList>
            <person name="Okamoto M."/>
            <person name="Kumagai M."/>
            <person name="Kanamori H."/>
            <person name="Takamatsu D."/>
        </authorList>
    </citation>
    <scope>NUCLEOTIDE SEQUENCE</scope>
    <source>
        <strain evidence="1">J41TS4</strain>
    </source>
</reference>
<evidence type="ECO:0000313" key="1">
    <source>
        <dbReference type="EMBL" id="GIO43408.1"/>
    </source>
</evidence>
<comment type="caution">
    <text evidence="1">The sequence shown here is derived from an EMBL/GenBank/DDBJ whole genome shotgun (WGS) entry which is preliminary data.</text>
</comment>
<evidence type="ECO:0000313" key="2">
    <source>
        <dbReference type="Proteomes" id="UP000678895"/>
    </source>
</evidence>
<name>A0A920CND5_9BACL</name>
<accession>A0A920CND5</accession>